<evidence type="ECO:0000313" key="2">
    <source>
        <dbReference type="EMBL" id="VFT87858.1"/>
    </source>
</evidence>
<evidence type="ECO:0000313" key="3">
    <source>
        <dbReference type="Proteomes" id="UP000332933"/>
    </source>
</evidence>
<dbReference type="EMBL" id="VJMH01005243">
    <property type="protein sequence ID" value="KAF0698388.1"/>
    <property type="molecule type" value="Genomic_DNA"/>
</dbReference>
<gene>
    <name evidence="2" type="primary">Aste57867_10990</name>
    <name evidence="1" type="ORF">As57867_010949</name>
    <name evidence="2" type="ORF">ASTE57867_10990</name>
</gene>
<dbReference type="EMBL" id="CAADRA010005264">
    <property type="protein sequence ID" value="VFT87858.1"/>
    <property type="molecule type" value="Genomic_DNA"/>
</dbReference>
<proteinExistence type="predicted"/>
<keyword evidence="3" id="KW-1185">Reference proteome</keyword>
<reference evidence="2 3" key="1">
    <citation type="submission" date="2019-03" db="EMBL/GenBank/DDBJ databases">
        <authorList>
            <person name="Gaulin E."/>
            <person name="Dumas B."/>
        </authorList>
    </citation>
    <scope>NUCLEOTIDE SEQUENCE [LARGE SCALE GENOMIC DNA]</scope>
    <source>
        <strain evidence="2">CBS 568.67</strain>
    </source>
</reference>
<evidence type="ECO:0000313" key="1">
    <source>
        <dbReference type="EMBL" id="KAF0698388.1"/>
    </source>
</evidence>
<sequence length="163" mass="18353">MTTTFRKCFFGRCSRPARPKSLKCFFHRKKGFCRGHDVAIEPCRSQAYKNNACIAHGGRSALCLAPGCITVERVGGFCYRHQFKAKPYIRSSKPTTNLSKRKVERRATKTRAMEDEDLDSTVEGDLCHLVALVFSGQVLTAWPDALDKGFAMMTVDEFFMDVA</sequence>
<organism evidence="2 3">
    <name type="scientific">Aphanomyces stellatus</name>
    <dbReference type="NCBI Taxonomy" id="120398"/>
    <lineage>
        <taxon>Eukaryota</taxon>
        <taxon>Sar</taxon>
        <taxon>Stramenopiles</taxon>
        <taxon>Oomycota</taxon>
        <taxon>Saprolegniomycetes</taxon>
        <taxon>Saprolegniales</taxon>
        <taxon>Verrucalvaceae</taxon>
        <taxon>Aphanomyces</taxon>
    </lineage>
</organism>
<reference evidence="1" key="2">
    <citation type="submission" date="2019-06" db="EMBL/GenBank/DDBJ databases">
        <title>Genomics analysis of Aphanomyces spp. identifies a new class of oomycete effector associated with host adaptation.</title>
        <authorList>
            <person name="Gaulin E."/>
        </authorList>
    </citation>
    <scope>NUCLEOTIDE SEQUENCE</scope>
    <source>
        <strain evidence="1">CBS 578.67</strain>
    </source>
</reference>
<dbReference type="Proteomes" id="UP000332933">
    <property type="component" value="Unassembled WGS sequence"/>
</dbReference>
<accession>A0A485KSB4</accession>
<name>A0A485KSB4_9STRA</name>
<dbReference type="AlphaFoldDB" id="A0A485KSB4"/>
<protein>
    <submittedName>
        <fullName evidence="2">Aste57867_10990 protein</fullName>
    </submittedName>
</protein>